<keyword evidence="5 11" id="KW-0106">Calcium</keyword>
<evidence type="ECO:0000256" key="9">
    <source>
        <dbReference type="ARBA" id="ARBA00023157"/>
    </source>
</evidence>
<dbReference type="STRING" id="8081.ENSPREP00000017735"/>
<evidence type="ECO:0000313" key="14">
    <source>
        <dbReference type="Ensembl" id="ENSPREP00000017735.1"/>
    </source>
</evidence>
<reference evidence="14" key="3">
    <citation type="submission" date="2025-09" db="UniProtKB">
        <authorList>
            <consortium name="Ensembl"/>
        </authorList>
    </citation>
    <scope>IDENTIFICATION</scope>
    <source>
        <strain evidence="14">Guanapo</strain>
    </source>
</reference>
<dbReference type="GO" id="GO:0016477">
    <property type="term" value="P:cell migration"/>
    <property type="evidence" value="ECO:0007669"/>
    <property type="project" value="TreeGrafter"/>
</dbReference>
<keyword evidence="6" id="KW-0130">Cell adhesion</keyword>
<dbReference type="InterPro" id="IPR039808">
    <property type="entry name" value="Cadherin"/>
</dbReference>
<dbReference type="SUPFAM" id="SSF49313">
    <property type="entry name" value="Cadherin-like"/>
    <property type="match status" value="7"/>
</dbReference>
<dbReference type="FunFam" id="2.60.40.60:FF:000106">
    <property type="entry name" value="FAT atypical cadherin 4"/>
    <property type="match status" value="1"/>
</dbReference>
<feature type="domain" description="Cadherin" evidence="13">
    <location>
        <begin position="221"/>
        <end position="291"/>
    </location>
</feature>
<feature type="domain" description="Cadherin" evidence="13">
    <location>
        <begin position="607"/>
        <end position="712"/>
    </location>
</feature>
<evidence type="ECO:0000256" key="8">
    <source>
        <dbReference type="ARBA" id="ARBA00023136"/>
    </source>
</evidence>
<keyword evidence="8" id="KW-0472">Membrane</keyword>
<dbReference type="GO" id="GO:0016342">
    <property type="term" value="C:catenin complex"/>
    <property type="evidence" value="ECO:0007669"/>
    <property type="project" value="TreeGrafter"/>
</dbReference>
<dbReference type="PROSITE" id="PS50268">
    <property type="entry name" value="CADHERIN_2"/>
    <property type="match status" value="7"/>
</dbReference>
<evidence type="ECO:0000256" key="3">
    <source>
        <dbReference type="ARBA" id="ARBA00022692"/>
    </source>
</evidence>
<dbReference type="Gene3D" id="2.60.40.60">
    <property type="entry name" value="Cadherins"/>
    <property type="match status" value="7"/>
</dbReference>
<dbReference type="SMART" id="SM00112">
    <property type="entry name" value="CA"/>
    <property type="match status" value="7"/>
</dbReference>
<evidence type="ECO:0000313" key="15">
    <source>
        <dbReference type="Proteomes" id="UP000242638"/>
    </source>
</evidence>
<evidence type="ECO:0000256" key="1">
    <source>
        <dbReference type="ARBA" id="ARBA00004167"/>
    </source>
</evidence>
<dbReference type="GO" id="GO:0008013">
    <property type="term" value="F:beta-catenin binding"/>
    <property type="evidence" value="ECO:0007669"/>
    <property type="project" value="TreeGrafter"/>
</dbReference>
<evidence type="ECO:0000256" key="6">
    <source>
        <dbReference type="ARBA" id="ARBA00022889"/>
    </source>
</evidence>
<feature type="domain" description="Cadherin" evidence="13">
    <location>
        <begin position="292"/>
        <end position="396"/>
    </location>
</feature>
<dbReference type="GO" id="GO:0007156">
    <property type="term" value="P:homophilic cell adhesion via plasma membrane adhesion molecules"/>
    <property type="evidence" value="ECO:0007669"/>
    <property type="project" value="InterPro"/>
</dbReference>
<dbReference type="Pfam" id="PF00028">
    <property type="entry name" value="Cadherin"/>
    <property type="match status" value="6"/>
</dbReference>
<reference evidence="14" key="2">
    <citation type="submission" date="2025-08" db="UniProtKB">
        <authorList>
            <consortium name="Ensembl"/>
        </authorList>
    </citation>
    <scope>IDENTIFICATION</scope>
    <source>
        <strain evidence="14">Guanapo</strain>
    </source>
</reference>
<dbReference type="FunFam" id="2.60.40.60:FF:000080">
    <property type="entry name" value="FAT atypical cadherin 1"/>
    <property type="match status" value="1"/>
</dbReference>
<evidence type="ECO:0000256" key="4">
    <source>
        <dbReference type="ARBA" id="ARBA00022737"/>
    </source>
</evidence>
<feature type="domain" description="Cadherin" evidence="13">
    <location>
        <begin position="24"/>
        <end position="100"/>
    </location>
</feature>
<keyword evidence="7" id="KW-1133">Transmembrane helix</keyword>
<evidence type="ECO:0000256" key="2">
    <source>
        <dbReference type="ARBA" id="ARBA00022536"/>
    </source>
</evidence>
<dbReference type="PROSITE" id="PS00232">
    <property type="entry name" value="CADHERIN_1"/>
    <property type="match status" value="3"/>
</dbReference>
<dbReference type="InterPro" id="IPR015919">
    <property type="entry name" value="Cadherin-like_sf"/>
</dbReference>
<dbReference type="Ensembl" id="ENSPRET00000017923.1">
    <property type="protein sequence ID" value="ENSPREP00000017735.1"/>
    <property type="gene ID" value="ENSPREG00000011987.1"/>
</dbReference>
<feature type="domain" description="Cadherin" evidence="13">
    <location>
        <begin position="397"/>
        <end position="502"/>
    </location>
</feature>
<dbReference type="GO" id="GO:0005509">
    <property type="term" value="F:calcium ion binding"/>
    <property type="evidence" value="ECO:0007669"/>
    <property type="project" value="UniProtKB-UniRule"/>
</dbReference>
<dbReference type="FunFam" id="2.60.40.60:FF:000039">
    <property type="entry name" value="FAT atypical cadherin 3"/>
    <property type="match status" value="1"/>
</dbReference>
<protein>
    <recommendedName>
        <fullName evidence="13">Cadherin domain-containing protein</fullName>
    </recommendedName>
</protein>
<evidence type="ECO:0000256" key="5">
    <source>
        <dbReference type="ARBA" id="ARBA00022837"/>
    </source>
</evidence>
<accession>A0A3P9P7E5</accession>
<sequence length="748" mass="83087">LFSAVLKILILNVGHAILKPIIPTQMDSPTPITYTVQEDDGENVFLLNPVSGEFLLSRSLDFEAQRFYILTVEVQQGHSQVSSVRVYFNALDVNDNPPVFSQNNFTASLLEDTRIRTCFLSLNVSDKDDEIFVLQVFATDTDIEQNSEVVYVVEPPNELFWVDASSGDVFSKQPLLLHNSTFEIYNFTIVAFDCGSIPLHSNTTVIVRLEQLNVHPPNDYIKYNVSGGNASDFFWIQADNGKLFLSQTLEESQNESLTLLVVAKDQGFPPMISETEITFEITGKNHFSPRFSEPEVTFSVPEDLPVGSVAGKIQAEDGDYGPNGVIKYLISPENQYFPVSVGEFSGLLTLTRELDFEKETRYNLQIKATDGGWIAKSAWMNVTLIVMDVNDNPPVFLLSDFSFSVYKNAPVGTSIGKVTATDKDSGPEGEVLYLTFGHGKNFGFDIGPLSGEIYTSRSLRDQGNSKVILKVLAKNSGVIHGTDIAETLVNINVIETNDAPLFTSTWYEADVNEDTPTGTSVLTLSALDQDSVLDWNRFIFRIVDGNTNSSFSIDPLSGIVLVNSDLDRERWPVYNLTVTATDHGSPPATGTTNVIVNIVDVNDNAPQLMTNEIQVKENQPEGTIVARLNAFDFDLPPNQGPFTFWLSNLSAESAFYLTPDGVLLTRHVVDREHISEYRLLVVVKDAGFPLSLSSTTTLHVRVEDENDNPPLPRNIFIEVKYFGINIEKWIDKPTNNIFLKTSATVLNY</sequence>
<dbReference type="Proteomes" id="UP000242638">
    <property type="component" value="Unassembled WGS sequence"/>
</dbReference>
<dbReference type="PANTHER" id="PTHR24027">
    <property type="entry name" value="CADHERIN-23"/>
    <property type="match status" value="1"/>
</dbReference>
<dbReference type="InterPro" id="IPR002126">
    <property type="entry name" value="Cadherin-like_dom"/>
</dbReference>
<keyword evidence="3" id="KW-0812">Transmembrane</keyword>
<dbReference type="AlphaFoldDB" id="A0A3P9P7E5"/>
<dbReference type="CDD" id="cd11304">
    <property type="entry name" value="Cadherin_repeat"/>
    <property type="match status" value="6"/>
</dbReference>
<evidence type="ECO:0000259" key="13">
    <source>
        <dbReference type="PROSITE" id="PS50268"/>
    </source>
</evidence>
<evidence type="ECO:0000256" key="12">
    <source>
        <dbReference type="SAM" id="SignalP"/>
    </source>
</evidence>
<keyword evidence="9" id="KW-1015">Disulfide bond</keyword>
<keyword evidence="10" id="KW-0325">Glycoprotein</keyword>
<feature type="signal peptide" evidence="12">
    <location>
        <begin position="1"/>
        <end position="16"/>
    </location>
</feature>
<feature type="domain" description="Cadherin" evidence="13">
    <location>
        <begin position="101"/>
        <end position="219"/>
    </location>
</feature>
<evidence type="ECO:0000256" key="10">
    <source>
        <dbReference type="ARBA" id="ARBA00023180"/>
    </source>
</evidence>
<keyword evidence="15" id="KW-1185">Reference proteome</keyword>
<dbReference type="PRINTS" id="PR00205">
    <property type="entry name" value="CADHERIN"/>
</dbReference>
<keyword evidence="2" id="KW-0245">EGF-like domain</keyword>
<keyword evidence="4" id="KW-0677">Repeat</keyword>
<reference evidence="15" key="1">
    <citation type="submission" date="2013-11" db="EMBL/GenBank/DDBJ databases">
        <title>The genomic landscape of the Guanapo guppy.</title>
        <authorList>
            <person name="Kuenstner A."/>
            <person name="Dreyer C."/>
        </authorList>
    </citation>
    <scope>NUCLEOTIDE SEQUENCE</scope>
    <source>
        <strain evidence="15">Guanapo</strain>
    </source>
</reference>
<feature type="domain" description="Cadherin" evidence="13">
    <location>
        <begin position="503"/>
        <end position="608"/>
    </location>
</feature>
<dbReference type="GeneTree" id="ENSGT00940000155719"/>
<feature type="chain" id="PRO_5018027469" description="Cadherin domain-containing protein" evidence="12">
    <location>
        <begin position="17"/>
        <end position="748"/>
    </location>
</feature>
<dbReference type="InterPro" id="IPR020894">
    <property type="entry name" value="Cadherin_CS"/>
</dbReference>
<organism evidence="14 15">
    <name type="scientific">Poecilia reticulata</name>
    <name type="common">Guppy</name>
    <name type="synonym">Acanthophacelus reticulatus</name>
    <dbReference type="NCBI Taxonomy" id="8081"/>
    <lineage>
        <taxon>Eukaryota</taxon>
        <taxon>Metazoa</taxon>
        <taxon>Chordata</taxon>
        <taxon>Craniata</taxon>
        <taxon>Vertebrata</taxon>
        <taxon>Euteleostomi</taxon>
        <taxon>Actinopterygii</taxon>
        <taxon>Neopterygii</taxon>
        <taxon>Teleostei</taxon>
        <taxon>Neoteleostei</taxon>
        <taxon>Acanthomorphata</taxon>
        <taxon>Ovalentaria</taxon>
        <taxon>Atherinomorphae</taxon>
        <taxon>Cyprinodontiformes</taxon>
        <taxon>Poeciliidae</taxon>
        <taxon>Poeciliinae</taxon>
        <taxon>Poecilia</taxon>
    </lineage>
</organism>
<comment type="subcellular location">
    <subcellularLocation>
        <location evidence="1">Membrane</location>
        <topology evidence="1">Single-pass membrane protein</topology>
    </subcellularLocation>
</comment>
<evidence type="ECO:0000256" key="11">
    <source>
        <dbReference type="PROSITE-ProRule" id="PRU00043"/>
    </source>
</evidence>
<name>A0A3P9P7E5_POERE</name>
<dbReference type="OMA" id="DYDQGSE"/>
<dbReference type="PANTHER" id="PTHR24027:SF438">
    <property type="entry name" value="CADHERIN 23"/>
    <property type="match status" value="1"/>
</dbReference>
<proteinExistence type="predicted"/>
<keyword evidence="12" id="KW-0732">Signal</keyword>
<dbReference type="GO" id="GO:0009653">
    <property type="term" value="P:anatomical structure morphogenesis"/>
    <property type="evidence" value="ECO:0007669"/>
    <property type="project" value="UniProtKB-ARBA"/>
</dbReference>
<dbReference type="GO" id="GO:0045296">
    <property type="term" value="F:cadherin binding"/>
    <property type="evidence" value="ECO:0007669"/>
    <property type="project" value="TreeGrafter"/>
</dbReference>
<evidence type="ECO:0000256" key="7">
    <source>
        <dbReference type="ARBA" id="ARBA00022989"/>
    </source>
</evidence>